<proteinExistence type="predicted"/>
<dbReference type="Proteomes" id="UP000176639">
    <property type="component" value="Unassembled WGS sequence"/>
</dbReference>
<dbReference type="EMBL" id="MEYI01000026">
    <property type="protein sequence ID" value="OGD23835.1"/>
    <property type="molecule type" value="Genomic_DNA"/>
</dbReference>
<dbReference type="AlphaFoldDB" id="A0A1F5AZK3"/>
<protein>
    <submittedName>
        <fullName evidence="1">Uncharacterized protein</fullName>
    </submittedName>
</protein>
<sequence>MKVKERVIPLAETPVRVMMCVPVGVSLAPPVKVVRISMAIGFGQLDPGKHDEGVMNTETPCGAVPVENDTDSDVAPAVFVAWKSAMKFPPCVIVAEDAPLQAIE</sequence>
<organism evidence="1 2">
    <name type="scientific">Candidatus Azambacteria bacterium RBG_16_47_10</name>
    <dbReference type="NCBI Taxonomy" id="1797292"/>
    <lineage>
        <taxon>Bacteria</taxon>
        <taxon>Candidatus Azamiibacteriota</taxon>
    </lineage>
</organism>
<evidence type="ECO:0000313" key="2">
    <source>
        <dbReference type="Proteomes" id="UP000176639"/>
    </source>
</evidence>
<gene>
    <name evidence="1" type="ORF">A2Z10_02740</name>
</gene>
<name>A0A1F5AZK3_9BACT</name>
<reference evidence="1 2" key="1">
    <citation type="journal article" date="2016" name="Nat. Commun.">
        <title>Thousands of microbial genomes shed light on interconnected biogeochemical processes in an aquifer system.</title>
        <authorList>
            <person name="Anantharaman K."/>
            <person name="Brown C.T."/>
            <person name="Hug L.A."/>
            <person name="Sharon I."/>
            <person name="Castelle C.J."/>
            <person name="Probst A.J."/>
            <person name="Thomas B.C."/>
            <person name="Singh A."/>
            <person name="Wilkins M.J."/>
            <person name="Karaoz U."/>
            <person name="Brodie E.L."/>
            <person name="Williams K.H."/>
            <person name="Hubbard S.S."/>
            <person name="Banfield J.F."/>
        </authorList>
    </citation>
    <scope>NUCLEOTIDE SEQUENCE [LARGE SCALE GENOMIC DNA]</scope>
</reference>
<evidence type="ECO:0000313" key="1">
    <source>
        <dbReference type="EMBL" id="OGD23835.1"/>
    </source>
</evidence>
<accession>A0A1F5AZK3</accession>
<comment type="caution">
    <text evidence="1">The sequence shown here is derived from an EMBL/GenBank/DDBJ whole genome shotgun (WGS) entry which is preliminary data.</text>
</comment>